<evidence type="ECO:0000313" key="2">
    <source>
        <dbReference type="EMBL" id="CAI9109877.1"/>
    </source>
</evidence>
<evidence type="ECO:0000256" key="1">
    <source>
        <dbReference type="SAM" id="MobiDB-lite"/>
    </source>
</evidence>
<dbReference type="AlphaFoldDB" id="A0AAV1DRB8"/>
<protein>
    <submittedName>
        <fullName evidence="2">OLC1v1009798C1</fullName>
    </submittedName>
</protein>
<feature type="compositionally biased region" description="Polar residues" evidence="1">
    <location>
        <begin position="1"/>
        <end position="19"/>
    </location>
</feature>
<proteinExistence type="predicted"/>
<reference evidence="2" key="1">
    <citation type="submission" date="2023-03" db="EMBL/GenBank/DDBJ databases">
        <authorList>
            <person name="Julca I."/>
        </authorList>
    </citation>
    <scope>NUCLEOTIDE SEQUENCE</scope>
</reference>
<accession>A0AAV1DRB8</accession>
<name>A0AAV1DRB8_OLDCO</name>
<dbReference type="EMBL" id="OX459123">
    <property type="protein sequence ID" value="CAI9109877.1"/>
    <property type="molecule type" value="Genomic_DNA"/>
</dbReference>
<evidence type="ECO:0000313" key="3">
    <source>
        <dbReference type="Proteomes" id="UP001161247"/>
    </source>
</evidence>
<gene>
    <name evidence="2" type="ORF">OLC1_LOCUS17664</name>
</gene>
<feature type="compositionally biased region" description="Polar residues" evidence="1">
    <location>
        <begin position="56"/>
        <end position="71"/>
    </location>
</feature>
<sequence>MLSNNQSAGLGKGNTQSKPTPDYRKHFNPFAPLAEMNDEPVTEQQGNSSNNLSLNATDNSYVSHNVGTSTTKPDRPNKNHRTQSPLTKAVKNKIGPNSTRRFMGQEGF</sequence>
<dbReference type="Proteomes" id="UP001161247">
    <property type="component" value="Chromosome 6"/>
</dbReference>
<keyword evidence="3" id="KW-1185">Reference proteome</keyword>
<organism evidence="2 3">
    <name type="scientific">Oldenlandia corymbosa var. corymbosa</name>
    <dbReference type="NCBI Taxonomy" id="529605"/>
    <lineage>
        <taxon>Eukaryota</taxon>
        <taxon>Viridiplantae</taxon>
        <taxon>Streptophyta</taxon>
        <taxon>Embryophyta</taxon>
        <taxon>Tracheophyta</taxon>
        <taxon>Spermatophyta</taxon>
        <taxon>Magnoliopsida</taxon>
        <taxon>eudicotyledons</taxon>
        <taxon>Gunneridae</taxon>
        <taxon>Pentapetalae</taxon>
        <taxon>asterids</taxon>
        <taxon>lamiids</taxon>
        <taxon>Gentianales</taxon>
        <taxon>Rubiaceae</taxon>
        <taxon>Rubioideae</taxon>
        <taxon>Spermacoceae</taxon>
        <taxon>Hedyotis-Oldenlandia complex</taxon>
        <taxon>Oldenlandia</taxon>
    </lineage>
</organism>
<feature type="region of interest" description="Disordered" evidence="1">
    <location>
        <begin position="1"/>
        <end position="108"/>
    </location>
</feature>